<dbReference type="GO" id="GO:0009450">
    <property type="term" value="P:gamma-aminobutyric acid catabolic process"/>
    <property type="evidence" value="ECO:0007669"/>
    <property type="project" value="TreeGrafter"/>
</dbReference>
<dbReference type="Pfam" id="PF00171">
    <property type="entry name" value="Aldedh"/>
    <property type="match status" value="1"/>
</dbReference>
<dbReference type="AlphaFoldDB" id="A0A7W5FFR9"/>
<dbReference type="GO" id="GO:0036243">
    <property type="term" value="F:succinate-semialdehyde dehydrogenase (NADP+) activity"/>
    <property type="evidence" value="ECO:0007669"/>
    <property type="project" value="UniProtKB-EC"/>
</dbReference>
<dbReference type="FunFam" id="3.40.605.10:FF:000026">
    <property type="entry name" value="Aldehyde dehydrogenase, putative"/>
    <property type="match status" value="1"/>
</dbReference>
<dbReference type="InterPro" id="IPR016161">
    <property type="entry name" value="Ald_DH/histidinol_DH"/>
</dbReference>
<comment type="caution">
    <text evidence="6">The sequence shown here is derived from an EMBL/GenBank/DDBJ whole genome shotgun (WGS) entry which is preliminary data.</text>
</comment>
<accession>A0A7W5FFR9</accession>
<dbReference type="InterPro" id="IPR029510">
    <property type="entry name" value="Ald_DH_CS_GLU"/>
</dbReference>
<organism evidence="6 7">
    <name type="scientific">Actinoplanes campanulatus</name>
    <dbReference type="NCBI Taxonomy" id="113559"/>
    <lineage>
        <taxon>Bacteria</taxon>
        <taxon>Bacillati</taxon>
        <taxon>Actinomycetota</taxon>
        <taxon>Actinomycetes</taxon>
        <taxon>Micromonosporales</taxon>
        <taxon>Micromonosporaceae</taxon>
        <taxon>Actinoplanes</taxon>
    </lineage>
</organism>
<dbReference type="Proteomes" id="UP000590749">
    <property type="component" value="Unassembled WGS sequence"/>
</dbReference>
<dbReference type="Gene3D" id="3.40.309.10">
    <property type="entry name" value="Aldehyde Dehydrogenase, Chain A, domain 2"/>
    <property type="match status" value="1"/>
</dbReference>
<dbReference type="FunFam" id="3.40.309.10:FF:000004">
    <property type="entry name" value="Succinate-semialdehyde dehydrogenase I"/>
    <property type="match status" value="1"/>
</dbReference>
<dbReference type="GO" id="GO:0004777">
    <property type="term" value="F:succinate-semialdehyde dehydrogenase (NAD+) activity"/>
    <property type="evidence" value="ECO:0007669"/>
    <property type="project" value="TreeGrafter"/>
</dbReference>
<name>A0A7W5FFR9_9ACTN</name>
<dbReference type="FunFam" id="3.40.605.10:FF:000005">
    <property type="entry name" value="Succinate-semialdehyde dehydrogenase I"/>
    <property type="match status" value="1"/>
</dbReference>
<dbReference type="SUPFAM" id="SSF53720">
    <property type="entry name" value="ALDH-like"/>
    <property type="match status" value="1"/>
</dbReference>
<sequence length="475" mass="49125">METDLFIAGKWVPASSGSRFDVLDPATGDTIASVADGGEADAIAAVEAAAAAGPGWAATSPRARSEVLRRAFTLMTERAADLAKLISLENGKALTDAKGEVTYAAEFFRWFAEEAVRGEGAIATAPSGANRILVVRQPVGVCVLVTPWNFPAAMATRKIGPALAAGCTVILKPASDTPLTALAMAALLAEAGVPDGVVNVLPSRSSGRVVSAMLRDSRVRKLSFTGSTEVGRILLAQAAENVVNTSMELGGNAPFVVFADADLDAAIEGAMIAKMRNGGEACTAANRFFVESGVAGEFARRLAQRMSELVVGPGTDERTQVGPLVNEDTVAKVDGLVRGALDGGASAVTGGSRPAGPGFYYPPTVLTGVAADAPILREEIFGPVAPIVTFTGEDEAVRLANDTEYGLVAYVYTRDLARGLRVSEAIEAGMVGINRGLVSDPAAPFGGVKQSGIGREGGHEGLLEYLESKYIAVNW</sequence>
<dbReference type="PROSITE" id="PS00687">
    <property type="entry name" value="ALDEHYDE_DEHYDR_GLU"/>
    <property type="match status" value="1"/>
</dbReference>
<evidence type="ECO:0000256" key="4">
    <source>
        <dbReference type="RuleBase" id="RU003345"/>
    </source>
</evidence>
<dbReference type="InterPro" id="IPR015590">
    <property type="entry name" value="Aldehyde_DH_dom"/>
</dbReference>
<dbReference type="CDD" id="cd07103">
    <property type="entry name" value="ALDH_F5_SSADH_GabD"/>
    <property type="match status" value="1"/>
</dbReference>
<evidence type="ECO:0000256" key="1">
    <source>
        <dbReference type="ARBA" id="ARBA00009986"/>
    </source>
</evidence>
<dbReference type="EC" id="1.2.1.16" evidence="6"/>
<reference evidence="6 7" key="1">
    <citation type="submission" date="2020-08" db="EMBL/GenBank/DDBJ databases">
        <title>Genomic Encyclopedia of Type Strains, Phase III (KMG-III): the genomes of soil and plant-associated and newly described type strains.</title>
        <authorList>
            <person name="Whitman W."/>
        </authorList>
    </citation>
    <scope>NUCLEOTIDE SEQUENCE [LARGE SCALE GENOMIC DNA]</scope>
    <source>
        <strain evidence="6 7">CECT 3287</strain>
    </source>
</reference>
<feature type="active site" evidence="3">
    <location>
        <position position="248"/>
    </location>
</feature>
<proteinExistence type="inferred from homology"/>
<gene>
    <name evidence="6" type="ORF">FHR83_004450</name>
</gene>
<dbReference type="InterPro" id="IPR016163">
    <property type="entry name" value="Ald_DH_C"/>
</dbReference>
<protein>
    <submittedName>
        <fullName evidence="6">Succinate-semialdehyde dehydrogenase/glutarate-semialdehyde dehydrogenase</fullName>
        <ecNumber evidence="6">1.2.1.16</ecNumber>
        <ecNumber evidence="6">1.2.1.20</ecNumber>
        <ecNumber evidence="6">1.2.1.79</ecNumber>
    </submittedName>
</protein>
<evidence type="ECO:0000313" key="7">
    <source>
        <dbReference type="Proteomes" id="UP000590749"/>
    </source>
</evidence>
<evidence type="ECO:0000256" key="2">
    <source>
        <dbReference type="ARBA" id="ARBA00023002"/>
    </source>
</evidence>
<dbReference type="InterPro" id="IPR050740">
    <property type="entry name" value="Aldehyde_DH_Superfamily"/>
</dbReference>
<evidence type="ECO:0000256" key="3">
    <source>
        <dbReference type="PROSITE-ProRule" id="PRU10007"/>
    </source>
</evidence>
<dbReference type="Gene3D" id="3.40.605.10">
    <property type="entry name" value="Aldehyde Dehydrogenase, Chain A, domain 1"/>
    <property type="match status" value="1"/>
</dbReference>
<dbReference type="PANTHER" id="PTHR43353:SF5">
    <property type="entry name" value="SUCCINATE-SEMIALDEHYDE DEHYDROGENASE, MITOCHONDRIAL"/>
    <property type="match status" value="1"/>
</dbReference>
<evidence type="ECO:0000313" key="6">
    <source>
        <dbReference type="EMBL" id="MBB3096776.1"/>
    </source>
</evidence>
<dbReference type="EC" id="1.2.1.79" evidence="6"/>
<dbReference type="PANTHER" id="PTHR43353">
    <property type="entry name" value="SUCCINATE-SEMIALDEHYDE DEHYDROGENASE, MITOCHONDRIAL"/>
    <property type="match status" value="1"/>
</dbReference>
<keyword evidence="7" id="KW-1185">Reference proteome</keyword>
<dbReference type="RefSeq" id="WP_183222219.1">
    <property type="nucleotide sequence ID" value="NZ_BMPW01000013.1"/>
</dbReference>
<comment type="similarity">
    <text evidence="1 4">Belongs to the aldehyde dehydrogenase family.</text>
</comment>
<keyword evidence="2 4" id="KW-0560">Oxidoreductase</keyword>
<dbReference type="InterPro" id="IPR016162">
    <property type="entry name" value="Ald_DH_N"/>
</dbReference>
<dbReference type="EC" id="1.2.1.20" evidence="6"/>
<feature type="domain" description="Aldehyde dehydrogenase" evidence="5">
    <location>
        <begin position="11"/>
        <end position="471"/>
    </location>
</feature>
<dbReference type="EMBL" id="JACHXF010000009">
    <property type="protein sequence ID" value="MBB3096776.1"/>
    <property type="molecule type" value="Genomic_DNA"/>
</dbReference>
<evidence type="ECO:0000259" key="5">
    <source>
        <dbReference type="Pfam" id="PF00171"/>
    </source>
</evidence>
<dbReference type="GO" id="GO:0102810">
    <property type="term" value="F:glutarate-semialdehyde dehydrogenase (NADP+) activity"/>
    <property type="evidence" value="ECO:0007669"/>
    <property type="project" value="UniProtKB-EC"/>
</dbReference>